<protein>
    <recommendedName>
        <fullName evidence="2">Teneurin-like YD-shell domain-containing protein</fullName>
    </recommendedName>
</protein>
<dbReference type="Gene3D" id="2.180.10.10">
    <property type="entry name" value="RHS repeat-associated core"/>
    <property type="match status" value="1"/>
</dbReference>
<dbReference type="Proteomes" id="UP000050317">
    <property type="component" value="Unassembled WGS sequence"/>
</dbReference>
<sequence length="309" mass="34323">MATLDSSSNGQVVISLKYDAQGLEAQRTFTINGANQQMVQIYDDVDQMIERTLSKRTLNDEEVIREERYGYDLRGRLTQYDCSGTQRPVDPYGNTITRQVFSFDGLNNLILVTTTFDGGSNRARYFYEGIDPAQLTRVTNSHSAYPSVISLTYDPDGNLVSDEAGRTLSYDPLGRLLEVSLPPAATHYRYDPQDRLAGEADEQRFYRDGVLASQLGASQNSTYMRGDGYLLAEQQGSSALLFATSLSNSVLSEVHASGTSSRRYTVYGHASGEEPPSGRLGFNGELHEPLTEWQLLGNGYRAYNPVLMR</sequence>
<dbReference type="InterPro" id="IPR006530">
    <property type="entry name" value="YD"/>
</dbReference>
<accession>A0A0Q0FCU3</accession>
<feature type="domain" description="Teneurin-like YD-shell" evidence="2">
    <location>
        <begin position="4"/>
        <end position="307"/>
    </location>
</feature>
<gene>
    <name evidence="3" type="ORF">ALO40_05063</name>
</gene>
<reference evidence="3 4" key="1">
    <citation type="submission" date="2015-09" db="EMBL/GenBank/DDBJ databases">
        <title>Genome announcement of multiple Pseudomonas syringae strains.</title>
        <authorList>
            <person name="Thakur S."/>
            <person name="Wang P.W."/>
            <person name="Gong Y."/>
            <person name="Weir B.S."/>
            <person name="Guttman D.S."/>
        </authorList>
    </citation>
    <scope>NUCLEOTIDE SEQUENCE [LARGE SCALE GENOMIC DNA]</scope>
    <source>
        <strain evidence="3 4">ICMP3963</strain>
    </source>
</reference>
<keyword evidence="1" id="KW-0677">Repeat</keyword>
<evidence type="ECO:0000313" key="3">
    <source>
        <dbReference type="EMBL" id="KPZ24850.1"/>
    </source>
</evidence>
<name>A0A0Q0FCU3_9PSED</name>
<evidence type="ECO:0000256" key="1">
    <source>
        <dbReference type="ARBA" id="ARBA00022737"/>
    </source>
</evidence>
<comment type="caution">
    <text evidence="3">The sequence shown here is derived from an EMBL/GenBank/DDBJ whole genome shotgun (WGS) entry which is preliminary data.</text>
</comment>
<dbReference type="Pfam" id="PF25023">
    <property type="entry name" value="TEN_YD-shell"/>
    <property type="match status" value="1"/>
</dbReference>
<evidence type="ECO:0000313" key="4">
    <source>
        <dbReference type="Proteomes" id="UP000050317"/>
    </source>
</evidence>
<dbReference type="EMBL" id="LJRR01000039">
    <property type="protein sequence ID" value="KPZ24850.1"/>
    <property type="molecule type" value="Genomic_DNA"/>
</dbReference>
<organism evidence="3 4">
    <name type="scientific">Pseudomonas syringae pv. viburni</name>
    <dbReference type="NCBI Taxonomy" id="251703"/>
    <lineage>
        <taxon>Bacteria</taxon>
        <taxon>Pseudomonadati</taxon>
        <taxon>Pseudomonadota</taxon>
        <taxon>Gammaproteobacteria</taxon>
        <taxon>Pseudomonadales</taxon>
        <taxon>Pseudomonadaceae</taxon>
        <taxon>Pseudomonas</taxon>
    </lineage>
</organism>
<feature type="non-terminal residue" evidence="3">
    <location>
        <position position="309"/>
    </location>
</feature>
<dbReference type="AlphaFoldDB" id="A0A0Q0FCU3"/>
<dbReference type="InterPro" id="IPR056823">
    <property type="entry name" value="TEN-like_YD-shell"/>
</dbReference>
<dbReference type="NCBIfam" id="TIGR01643">
    <property type="entry name" value="YD_repeat_2x"/>
    <property type="match status" value="1"/>
</dbReference>
<proteinExistence type="predicted"/>
<evidence type="ECO:0000259" key="2">
    <source>
        <dbReference type="Pfam" id="PF25023"/>
    </source>
</evidence>